<evidence type="ECO:0000313" key="1">
    <source>
        <dbReference type="EMBL" id="CAE0266659.1"/>
    </source>
</evidence>
<evidence type="ECO:0000313" key="2">
    <source>
        <dbReference type="EMBL" id="CAE0266660.1"/>
    </source>
</evidence>
<dbReference type="Gene3D" id="3.30.1140.40">
    <property type="entry name" value="Tctex-1"/>
    <property type="match status" value="1"/>
</dbReference>
<dbReference type="Pfam" id="PF03645">
    <property type="entry name" value="Tctex-1"/>
    <property type="match status" value="1"/>
</dbReference>
<accession>A0A7S3GHS5</accession>
<dbReference type="CDD" id="cd21459">
    <property type="entry name" value="DLC-like_TCTEX1D2"/>
    <property type="match status" value="1"/>
</dbReference>
<protein>
    <submittedName>
        <fullName evidence="1">Uncharacterized protein</fullName>
    </submittedName>
</protein>
<dbReference type="GO" id="GO:0007018">
    <property type="term" value="P:microtubule-based movement"/>
    <property type="evidence" value="ECO:0007669"/>
    <property type="project" value="TreeGrafter"/>
</dbReference>
<organism evidence="1">
    <name type="scientific">Palpitomonas bilix</name>
    <dbReference type="NCBI Taxonomy" id="652834"/>
    <lineage>
        <taxon>Eukaryota</taxon>
        <taxon>Eukaryota incertae sedis</taxon>
    </lineage>
</organism>
<dbReference type="EMBL" id="HBIB01044395">
    <property type="protein sequence ID" value="CAE0266659.1"/>
    <property type="molecule type" value="Transcribed_RNA"/>
</dbReference>
<dbReference type="AlphaFoldDB" id="A0A7S3GHS5"/>
<dbReference type="PANTHER" id="PTHR21255:SF7">
    <property type="entry name" value="DYNEIN LIGHT CHAIN TCTEX-TYPE PROTEIN 2B"/>
    <property type="match status" value="1"/>
</dbReference>
<dbReference type="InterPro" id="IPR038586">
    <property type="entry name" value="Tctex-1-like_sf"/>
</dbReference>
<name>A0A7S3GHS5_9EUKA</name>
<reference evidence="1" key="1">
    <citation type="submission" date="2021-01" db="EMBL/GenBank/DDBJ databases">
        <authorList>
            <person name="Corre E."/>
            <person name="Pelletier E."/>
            <person name="Niang G."/>
            <person name="Scheremetjew M."/>
            <person name="Finn R."/>
            <person name="Kale V."/>
            <person name="Holt S."/>
            <person name="Cochrane G."/>
            <person name="Meng A."/>
            <person name="Brown T."/>
            <person name="Cohen L."/>
        </authorList>
    </citation>
    <scope>NUCLEOTIDE SEQUENCE</scope>
    <source>
        <strain evidence="1">NIES-2562</strain>
    </source>
</reference>
<dbReference type="GO" id="GO:0005737">
    <property type="term" value="C:cytoplasm"/>
    <property type="evidence" value="ECO:0007669"/>
    <property type="project" value="TreeGrafter"/>
</dbReference>
<dbReference type="InterPro" id="IPR005334">
    <property type="entry name" value="Tctex-1-like"/>
</dbReference>
<dbReference type="PANTHER" id="PTHR21255">
    <property type="entry name" value="T-COMPLEX-ASSOCIATED-TESTIS-EXPRESSED 1/ DYNEIN LIGHT CHAIN"/>
    <property type="match status" value="1"/>
</dbReference>
<dbReference type="GO" id="GO:0045505">
    <property type="term" value="F:dynein intermediate chain binding"/>
    <property type="evidence" value="ECO:0007669"/>
    <property type="project" value="TreeGrafter"/>
</dbReference>
<proteinExistence type="predicted"/>
<sequence>MEETQEKTFKTKPELRETFKVEEAKEVITSVLKDRLGDQKYSSEDASRWTKEISDDIKSRIKDAGYSMRYKIIVQVIIGEQRGEGVKVGCRCFWDSNTDRVATETFINVRLTGQCTPSSS</sequence>
<dbReference type="EMBL" id="HBIB01044398">
    <property type="protein sequence ID" value="CAE0266660.1"/>
    <property type="molecule type" value="Transcribed_RNA"/>
</dbReference>
<dbReference type="GO" id="GO:0005868">
    <property type="term" value="C:cytoplasmic dynein complex"/>
    <property type="evidence" value="ECO:0007669"/>
    <property type="project" value="TreeGrafter"/>
</dbReference>
<gene>
    <name evidence="1" type="ORF">PBIL07802_LOCUS29001</name>
    <name evidence="2" type="ORF">PBIL07802_LOCUS29002</name>
</gene>